<evidence type="ECO:0000256" key="3">
    <source>
        <dbReference type="ARBA" id="ARBA00022679"/>
    </source>
</evidence>
<dbReference type="RefSeq" id="WP_346148032.1">
    <property type="nucleotide sequence ID" value="NZ_BAAAUA010000043.1"/>
</dbReference>
<keyword evidence="6" id="KW-0472">Membrane</keyword>
<comment type="caution">
    <text evidence="8">The sequence shown here is derived from an EMBL/GenBank/DDBJ whole genome shotgun (WGS) entry which is preliminary data.</text>
</comment>
<evidence type="ECO:0000256" key="1">
    <source>
        <dbReference type="ARBA" id="ARBA00005189"/>
    </source>
</evidence>
<feature type="transmembrane region" description="Helical" evidence="6">
    <location>
        <begin position="28"/>
        <end position="49"/>
    </location>
</feature>
<dbReference type="Pfam" id="PF01553">
    <property type="entry name" value="Acyltransferase"/>
    <property type="match status" value="1"/>
</dbReference>
<dbReference type="SUPFAM" id="SSF69593">
    <property type="entry name" value="Glycerol-3-phosphate (1)-acyltransferase"/>
    <property type="match status" value="1"/>
</dbReference>
<dbReference type="Proteomes" id="UP001596066">
    <property type="component" value="Unassembled WGS sequence"/>
</dbReference>
<accession>A0ABW0VNK6</accession>
<feature type="domain" description="Phospholipid/glycerol acyltransferase" evidence="7">
    <location>
        <begin position="88"/>
        <end position="200"/>
    </location>
</feature>
<keyword evidence="6" id="KW-0812">Transmembrane</keyword>
<evidence type="ECO:0000313" key="8">
    <source>
        <dbReference type="EMBL" id="MFC5646908.1"/>
    </source>
</evidence>
<dbReference type="GO" id="GO:0016746">
    <property type="term" value="F:acyltransferase activity"/>
    <property type="evidence" value="ECO:0007669"/>
    <property type="project" value="UniProtKB-KW"/>
</dbReference>
<evidence type="ECO:0000256" key="2">
    <source>
        <dbReference type="ARBA" id="ARBA00022516"/>
    </source>
</evidence>
<dbReference type="CDD" id="cd07989">
    <property type="entry name" value="LPLAT_AGPAT-like"/>
    <property type="match status" value="1"/>
</dbReference>
<dbReference type="PANTHER" id="PTHR10434">
    <property type="entry name" value="1-ACYL-SN-GLYCEROL-3-PHOSPHATE ACYLTRANSFERASE"/>
    <property type="match status" value="1"/>
</dbReference>
<sequence>MSTWLPTAPCTPGACVAASGPAVAVPWRLLRCAGCLLVLLAGVALVPLVRAWRWLPAERLVRIWTRTLLASLGVRVRASATAPPAGGALLVANHISWLDILLVAAVRPGRMLAKTEVGQWPVLGPLTTWGGTIFIDRDRLRSLPRTVEQATEALRRGERVVVFPEGSTWCGRYGGRFRPALFEAAVRAGTPVQPLTIRYRLADGSATTAPAFVGEDGLLASLWRVVTVRGLEAELELLPLIPAGRHPGRRELARAAQTAVDLRRFPDGGAVADGPAAAVLHPPAVAA</sequence>
<evidence type="ECO:0000256" key="5">
    <source>
        <dbReference type="ARBA" id="ARBA00023315"/>
    </source>
</evidence>
<dbReference type="EMBL" id="JBHSOC010000119">
    <property type="protein sequence ID" value="MFC5646908.1"/>
    <property type="molecule type" value="Genomic_DNA"/>
</dbReference>
<reference evidence="9" key="1">
    <citation type="journal article" date="2019" name="Int. J. Syst. Evol. Microbiol.">
        <title>The Global Catalogue of Microorganisms (GCM) 10K type strain sequencing project: providing services to taxonomists for standard genome sequencing and annotation.</title>
        <authorList>
            <consortium name="The Broad Institute Genomics Platform"/>
            <consortium name="The Broad Institute Genome Sequencing Center for Infectious Disease"/>
            <person name="Wu L."/>
            <person name="Ma J."/>
        </authorList>
    </citation>
    <scope>NUCLEOTIDE SEQUENCE [LARGE SCALE GENOMIC DNA]</scope>
    <source>
        <strain evidence="9">CGMCC 4.1622</strain>
    </source>
</reference>
<keyword evidence="3" id="KW-0808">Transferase</keyword>
<evidence type="ECO:0000313" key="9">
    <source>
        <dbReference type="Proteomes" id="UP001596066"/>
    </source>
</evidence>
<evidence type="ECO:0000259" key="7">
    <source>
        <dbReference type="SMART" id="SM00563"/>
    </source>
</evidence>
<keyword evidence="4" id="KW-0443">Lipid metabolism</keyword>
<keyword evidence="9" id="KW-1185">Reference proteome</keyword>
<proteinExistence type="predicted"/>
<gene>
    <name evidence="8" type="ORF">ACFPZF_36905</name>
</gene>
<dbReference type="PANTHER" id="PTHR10434:SF64">
    <property type="entry name" value="1-ACYL-SN-GLYCEROL-3-PHOSPHATE ACYLTRANSFERASE-RELATED"/>
    <property type="match status" value="1"/>
</dbReference>
<name>A0ABW0VNK6_9ACTN</name>
<evidence type="ECO:0000256" key="4">
    <source>
        <dbReference type="ARBA" id="ARBA00023098"/>
    </source>
</evidence>
<keyword evidence="2" id="KW-0444">Lipid biosynthesis</keyword>
<keyword evidence="6" id="KW-1133">Transmembrane helix</keyword>
<organism evidence="8 9">
    <name type="scientific">Kitasatospora cinereorecta</name>
    <dbReference type="NCBI Taxonomy" id="285560"/>
    <lineage>
        <taxon>Bacteria</taxon>
        <taxon>Bacillati</taxon>
        <taxon>Actinomycetota</taxon>
        <taxon>Actinomycetes</taxon>
        <taxon>Kitasatosporales</taxon>
        <taxon>Streptomycetaceae</taxon>
        <taxon>Kitasatospora</taxon>
    </lineage>
</organism>
<dbReference type="SMART" id="SM00563">
    <property type="entry name" value="PlsC"/>
    <property type="match status" value="1"/>
</dbReference>
<protein>
    <submittedName>
        <fullName evidence="8">Lysophospholipid acyltransferase family protein</fullName>
    </submittedName>
</protein>
<dbReference type="InterPro" id="IPR002123">
    <property type="entry name" value="Plipid/glycerol_acylTrfase"/>
</dbReference>
<comment type="pathway">
    <text evidence="1">Lipid metabolism.</text>
</comment>
<evidence type="ECO:0000256" key="6">
    <source>
        <dbReference type="SAM" id="Phobius"/>
    </source>
</evidence>
<keyword evidence="5 8" id="KW-0012">Acyltransferase</keyword>